<evidence type="ECO:0000256" key="2">
    <source>
        <dbReference type="ARBA" id="ARBA00022448"/>
    </source>
</evidence>
<keyword evidence="8" id="KW-0175">Coiled coil</keyword>
<dbReference type="GO" id="GO:0000055">
    <property type="term" value="P:ribosomal large subunit export from nucleus"/>
    <property type="evidence" value="ECO:0007669"/>
    <property type="project" value="InterPro"/>
</dbReference>
<dbReference type="OrthoDB" id="341482at2759"/>
<feature type="compositionally biased region" description="Basic and acidic residues" evidence="9">
    <location>
        <begin position="837"/>
        <end position="847"/>
    </location>
</feature>
<dbReference type="Proteomes" id="UP000053989">
    <property type="component" value="Unassembled WGS sequence"/>
</dbReference>
<comment type="subcellular location">
    <subcellularLocation>
        <location evidence="1">Nucleus</location>
        <location evidence="1">Nuclear pore complex</location>
    </subcellularLocation>
</comment>
<dbReference type="GO" id="GO:0006606">
    <property type="term" value="P:protein import into nucleus"/>
    <property type="evidence" value="ECO:0007669"/>
    <property type="project" value="TreeGrafter"/>
</dbReference>
<dbReference type="FunCoup" id="A0A0C3E7B5">
    <property type="interactions" value="18"/>
</dbReference>
<feature type="coiled-coil region" evidence="8">
    <location>
        <begin position="669"/>
        <end position="722"/>
    </location>
</feature>
<evidence type="ECO:0000313" key="11">
    <source>
        <dbReference type="Proteomes" id="UP000053989"/>
    </source>
</evidence>
<dbReference type="PANTHER" id="PTHR13257:SF0">
    <property type="entry name" value="NUCLEAR PORE COMPLEX PROTEIN NUP88"/>
    <property type="match status" value="1"/>
</dbReference>
<keyword evidence="5" id="KW-0811">Translocation</keyword>
<dbReference type="GO" id="GO:0006406">
    <property type="term" value="P:mRNA export from nucleus"/>
    <property type="evidence" value="ECO:0007669"/>
    <property type="project" value="TreeGrafter"/>
</dbReference>
<evidence type="ECO:0000256" key="1">
    <source>
        <dbReference type="ARBA" id="ARBA00004567"/>
    </source>
</evidence>
<keyword evidence="3" id="KW-0509">mRNA transport</keyword>
<keyword evidence="2" id="KW-0813">Transport</keyword>
<reference evidence="10 11" key="1">
    <citation type="submission" date="2014-04" db="EMBL/GenBank/DDBJ databases">
        <authorList>
            <consortium name="DOE Joint Genome Institute"/>
            <person name="Kuo A."/>
            <person name="Kohler A."/>
            <person name="Nagy L.G."/>
            <person name="Floudas D."/>
            <person name="Copeland A."/>
            <person name="Barry K.W."/>
            <person name="Cichocki N."/>
            <person name="Veneault-Fourrey C."/>
            <person name="LaButti K."/>
            <person name="Lindquist E.A."/>
            <person name="Lipzen A."/>
            <person name="Lundell T."/>
            <person name="Morin E."/>
            <person name="Murat C."/>
            <person name="Sun H."/>
            <person name="Tunlid A."/>
            <person name="Henrissat B."/>
            <person name="Grigoriev I.V."/>
            <person name="Hibbett D.S."/>
            <person name="Martin F."/>
            <person name="Nordberg H.P."/>
            <person name="Cantor M.N."/>
            <person name="Hua S.X."/>
        </authorList>
    </citation>
    <scope>NUCLEOTIDE SEQUENCE [LARGE SCALE GENOMIC DNA]</scope>
    <source>
        <strain evidence="10 11">Foug A</strain>
    </source>
</reference>
<dbReference type="Pfam" id="PF10168">
    <property type="entry name" value="Nup88"/>
    <property type="match status" value="2"/>
</dbReference>
<feature type="region of interest" description="Disordered" evidence="9">
    <location>
        <begin position="828"/>
        <end position="847"/>
    </location>
</feature>
<protein>
    <submittedName>
        <fullName evidence="10">Uncharacterized protein</fullName>
    </submittedName>
</protein>
<evidence type="ECO:0000256" key="4">
    <source>
        <dbReference type="ARBA" id="ARBA00022927"/>
    </source>
</evidence>
<evidence type="ECO:0000313" key="10">
    <source>
        <dbReference type="EMBL" id="KIM68655.1"/>
    </source>
</evidence>
<name>A0A0C3E7B5_9AGAM</name>
<dbReference type="STRING" id="1036808.A0A0C3E7B5"/>
<proteinExistence type="predicted"/>
<keyword evidence="6" id="KW-0906">Nuclear pore complex</keyword>
<evidence type="ECO:0000256" key="9">
    <source>
        <dbReference type="SAM" id="MobiDB-lite"/>
    </source>
</evidence>
<sequence>MNQDDWAAILDGHPIFDIQKTHDSDAEERLELSTNSLKQSIGDGPRFSGRHQVMALKDADLIVTVGSEIRITSLGDTRLGKSTKAYKILHTPNVEFDIHQIAPNPSGKLLAISGAYQVAVVVLPRAGYSKLVSTSIDCKSVQVGLFYHGSRESAPIAKIEWHPWGEAGSTLMVMTTDGKLREYDISVDTEEPQQVLSFFPEKKSKSFIAEDPAEREVASFTLGKGQADWGPLTVYAVTRSGDVYAICPYMPQNASVPSSYIHALECFIAAKQEFLSHESSAATAALSTLYDYQSKYVAALIKRLPPGTVFPAISRSVPMHRPHTIKSTPLRQGPFLLQPSPRVLDGSEGGDATDIAYLAFINDDDQENEGETERLGIVMITYQDGKVDVCLDVDKVEARWESKQETAQELPMLAVYESIDLGLISMLRGPSTASSENDVLELLQANHPLLLRDPIHEDRVYVYHAFGVHALEFGELLQCLAIALRADDEEATSLRQTLEQSPFTHVTAMLNTFSIQRKCSNPVIAVCVPNDIFLSYGIVILTSVFRVTCFSLTLCTDHTRPQEQQDAPSDTSTVNPGEFLSVIEGPSVYVSLLGTEPFRPPATLSHPSGLPNFPRMSVGAPNTKNEFILTPDTLRYFGSTVETFIAQIREVLLAHHATEIRANLQRSEARRQQEKCAEMLKTMEELKCSRYADANLRVQKIMESHQALITRLDRTLQLLMQQASPALSESETKWFGELRRMEAEVLGAGRYDEASLAARISLLKREYERNIPHLKDMVEKELRRKKRLSDNSQYLGVSQAFELGEHSNAERTKISSLEKEIAQLASRLELSVGRPPSQRDKPETVDH</sequence>
<evidence type="ECO:0000256" key="5">
    <source>
        <dbReference type="ARBA" id="ARBA00023010"/>
    </source>
</evidence>
<evidence type="ECO:0000256" key="6">
    <source>
        <dbReference type="ARBA" id="ARBA00023132"/>
    </source>
</evidence>
<reference evidence="11" key="2">
    <citation type="submission" date="2015-01" db="EMBL/GenBank/DDBJ databases">
        <title>Evolutionary Origins and Diversification of the Mycorrhizal Mutualists.</title>
        <authorList>
            <consortium name="DOE Joint Genome Institute"/>
            <consortium name="Mycorrhizal Genomics Consortium"/>
            <person name="Kohler A."/>
            <person name="Kuo A."/>
            <person name="Nagy L.G."/>
            <person name="Floudas D."/>
            <person name="Copeland A."/>
            <person name="Barry K.W."/>
            <person name="Cichocki N."/>
            <person name="Veneault-Fourrey C."/>
            <person name="LaButti K."/>
            <person name="Lindquist E.A."/>
            <person name="Lipzen A."/>
            <person name="Lundell T."/>
            <person name="Morin E."/>
            <person name="Murat C."/>
            <person name="Riley R."/>
            <person name="Ohm R."/>
            <person name="Sun H."/>
            <person name="Tunlid A."/>
            <person name="Henrissat B."/>
            <person name="Grigoriev I.V."/>
            <person name="Hibbett D.S."/>
            <person name="Martin F."/>
        </authorList>
    </citation>
    <scope>NUCLEOTIDE SEQUENCE [LARGE SCALE GENOMIC DNA]</scope>
    <source>
        <strain evidence="11">Foug A</strain>
    </source>
</reference>
<organism evidence="10 11">
    <name type="scientific">Scleroderma citrinum Foug A</name>
    <dbReference type="NCBI Taxonomy" id="1036808"/>
    <lineage>
        <taxon>Eukaryota</taxon>
        <taxon>Fungi</taxon>
        <taxon>Dikarya</taxon>
        <taxon>Basidiomycota</taxon>
        <taxon>Agaricomycotina</taxon>
        <taxon>Agaricomycetes</taxon>
        <taxon>Agaricomycetidae</taxon>
        <taxon>Boletales</taxon>
        <taxon>Sclerodermatineae</taxon>
        <taxon>Sclerodermataceae</taxon>
        <taxon>Scleroderma</taxon>
    </lineage>
</organism>
<dbReference type="GO" id="GO:0017056">
    <property type="term" value="F:structural constituent of nuclear pore"/>
    <property type="evidence" value="ECO:0007669"/>
    <property type="project" value="InterPro"/>
</dbReference>
<accession>A0A0C3E7B5</accession>
<keyword evidence="4" id="KW-0653">Protein transport</keyword>
<dbReference type="PANTHER" id="PTHR13257">
    <property type="entry name" value="NUCLEOPORIN NUP84-RELATED"/>
    <property type="match status" value="1"/>
</dbReference>
<evidence type="ECO:0000256" key="8">
    <source>
        <dbReference type="SAM" id="Coils"/>
    </source>
</evidence>
<dbReference type="HOGENOM" id="CLU_006117_0_0_1"/>
<dbReference type="InParanoid" id="A0A0C3E7B5"/>
<gene>
    <name evidence="10" type="ORF">SCLCIDRAFT_1208851</name>
</gene>
<dbReference type="AlphaFoldDB" id="A0A0C3E7B5"/>
<evidence type="ECO:0000256" key="3">
    <source>
        <dbReference type="ARBA" id="ARBA00022816"/>
    </source>
</evidence>
<dbReference type="GO" id="GO:0005643">
    <property type="term" value="C:nuclear pore"/>
    <property type="evidence" value="ECO:0007669"/>
    <property type="project" value="UniProtKB-SubCell"/>
</dbReference>
<dbReference type="InterPro" id="IPR019321">
    <property type="entry name" value="Nucleoporin_Nup88"/>
</dbReference>
<keyword evidence="7" id="KW-0539">Nucleus</keyword>
<dbReference type="EMBL" id="KN822008">
    <property type="protein sequence ID" value="KIM68655.1"/>
    <property type="molecule type" value="Genomic_DNA"/>
</dbReference>
<evidence type="ECO:0000256" key="7">
    <source>
        <dbReference type="ARBA" id="ARBA00023242"/>
    </source>
</evidence>
<dbReference type="InterPro" id="IPR037700">
    <property type="entry name" value="NUP88/NUP82"/>
</dbReference>
<keyword evidence="11" id="KW-1185">Reference proteome</keyword>
<dbReference type="GO" id="GO:0000056">
    <property type="term" value="P:ribosomal small subunit export from nucleus"/>
    <property type="evidence" value="ECO:0007669"/>
    <property type="project" value="InterPro"/>
</dbReference>